<dbReference type="GeneTree" id="ENSGT01130000282337"/>
<keyword evidence="4" id="KW-1185">Reference proteome</keyword>
<reference evidence="3" key="3">
    <citation type="submission" date="2025-09" db="UniProtKB">
        <authorList>
            <consortium name="Ensembl"/>
        </authorList>
    </citation>
    <scope>IDENTIFICATION</scope>
</reference>
<name>W5M0G5_LEPOC</name>
<dbReference type="STRING" id="7918.ENSLOCP00000001872"/>
<proteinExistence type="predicted"/>
<evidence type="ECO:0000313" key="4">
    <source>
        <dbReference type="Proteomes" id="UP000018468"/>
    </source>
</evidence>
<protein>
    <submittedName>
        <fullName evidence="3">Rhomboid domain containing 2</fullName>
    </submittedName>
</protein>
<dbReference type="Ensembl" id="ENSLOCT00000001877.1">
    <property type="protein sequence ID" value="ENSLOCP00000001872.1"/>
    <property type="gene ID" value="ENSLOCG00000001631.1"/>
</dbReference>
<dbReference type="eggNOG" id="KOG2632">
    <property type="taxonomic scope" value="Eukaryota"/>
</dbReference>
<feature type="signal peptide" evidence="2">
    <location>
        <begin position="1"/>
        <end position="19"/>
    </location>
</feature>
<evidence type="ECO:0000256" key="2">
    <source>
        <dbReference type="SAM" id="SignalP"/>
    </source>
</evidence>
<sequence length="214" mass="22349">MALLPWLLLTLALVVPGNSFLCNLIAVAVGDIYARGWCSVCQLSEARAVLLDRKLPFRLWRRLGGSLYVPASAEERRAALQTPIKPIPGSYPVQAYAPLSSLPSPHTPEMHSQSFEGWRNSPCSHGHGHSHGHSAAHHMPSPSAWGVPAGHTHSAPPALFPGYPASCPLSTISPGGRPPGGSNAGVPEVTVPVGSAAVAQQGPAVWSPAGPVVR</sequence>
<dbReference type="InParanoid" id="W5M0G5"/>
<dbReference type="AlphaFoldDB" id="W5M0G5"/>
<accession>W5M0G5</accession>
<dbReference type="HOGENOM" id="CLU_1288544_0_0_1"/>
<feature type="chain" id="PRO_5004865436" evidence="2">
    <location>
        <begin position="20"/>
        <end position="214"/>
    </location>
</feature>
<dbReference type="GeneID" id="107079899"/>
<organism evidence="3 4">
    <name type="scientific">Lepisosteus oculatus</name>
    <name type="common">Spotted gar</name>
    <dbReference type="NCBI Taxonomy" id="7918"/>
    <lineage>
        <taxon>Eukaryota</taxon>
        <taxon>Metazoa</taxon>
        <taxon>Chordata</taxon>
        <taxon>Craniata</taxon>
        <taxon>Vertebrata</taxon>
        <taxon>Euteleostomi</taxon>
        <taxon>Actinopterygii</taxon>
        <taxon>Neopterygii</taxon>
        <taxon>Holostei</taxon>
        <taxon>Semionotiformes</taxon>
        <taxon>Lepisosteidae</taxon>
        <taxon>Lepisosteus</taxon>
    </lineage>
</organism>
<evidence type="ECO:0000256" key="1">
    <source>
        <dbReference type="SAM" id="MobiDB-lite"/>
    </source>
</evidence>
<dbReference type="CTD" id="57414"/>
<keyword evidence="2" id="KW-0732">Signal</keyword>
<dbReference type="Bgee" id="ENSLOCG00000001631">
    <property type="expression patterns" value="Expressed in ovary and 13 other cell types or tissues"/>
</dbReference>
<reference evidence="4" key="1">
    <citation type="submission" date="2011-12" db="EMBL/GenBank/DDBJ databases">
        <title>The Draft Genome of Lepisosteus oculatus.</title>
        <authorList>
            <consortium name="The Broad Institute Genome Assembly &amp; Analysis Group"/>
            <consortium name="Computational R&amp;D Group"/>
            <consortium name="and Sequencing Platform"/>
            <person name="Di Palma F."/>
            <person name="Alfoldi J."/>
            <person name="Johnson J."/>
            <person name="Berlin A."/>
            <person name="Gnerre S."/>
            <person name="Jaffe D."/>
            <person name="MacCallum I."/>
            <person name="Young S."/>
            <person name="Walker B.J."/>
            <person name="Lander E.S."/>
            <person name="Lindblad-Toh K."/>
        </authorList>
    </citation>
    <scope>NUCLEOTIDE SEQUENCE [LARGE SCALE GENOMIC DNA]</scope>
</reference>
<feature type="region of interest" description="Disordered" evidence="1">
    <location>
        <begin position="121"/>
        <end position="151"/>
    </location>
</feature>
<dbReference type="KEGG" id="loc:107079899"/>
<feature type="compositionally biased region" description="Basic residues" evidence="1">
    <location>
        <begin position="126"/>
        <end position="136"/>
    </location>
</feature>
<dbReference type="Proteomes" id="UP000018468">
    <property type="component" value="Linkage group LG22"/>
</dbReference>
<dbReference type="EMBL" id="AHAT01005622">
    <property type="status" value="NOT_ANNOTATED_CDS"/>
    <property type="molecule type" value="Genomic_DNA"/>
</dbReference>
<dbReference type="OrthoDB" id="8949439at2759"/>
<reference evidence="3" key="2">
    <citation type="submission" date="2025-08" db="UniProtKB">
        <authorList>
            <consortium name="Ensembl"/>
        </authorList>
    </citation>
    <scope>IDENTIFICATION</scope>
</reference>
<evidence type="ECO:0000313" key="3">
    <source>
        <dbReference type="Ensembl" id="ENSLOCP00000001872.1"/>
    </source>
</evidence>